<evidence type="ECO:0000313" key="3">
    <source>
        <dbReference type="Proteomes" id="UP000565785"/>
    </source>
</evidence>
<organism evidence="2 3">
    <name type="scientific">Rhinopomastus cyanomelas</name>
    <name type="common">Common scimitarbill</name>
    <dbReference type="NCBI Taxonomy" id="113115"/>
    <lineage>
        <taxon>Eukaryota</taxon>
        <taxon>Metazoa</taxon>
        <taxon>Chordata</taxon>
        <taxon>Craniata</taxon>
        <taxon>Vertebrata</taxon>
        <taxon>Euteleostomi</taxon>
        <taxon>Archelosauria</taxon>
        <taxon>Archosauria</taxon>
        <taxon>Dinosauria</taxon>
        <taxon>Saurischia</taxon>
        <taxon>Theropoda</taxon>
        <taxon>Coelurosauria</taxon>
        <taxon>Aves</taxon>
        <taxon>Neognathae</taxon>
        <taxon>Neoaves</taxon>
        <taxon>Telluraves</taxon>
        <taxon>Coraciimorphae</taxon>
        <taxon>Bucerotiformes</taxon>
        <taxon>Rhinopomastidae</taxon>
        <taxon>Rhinopomastus</taxon>
    </lineage>
</organism>
<dbReference type="PANTHER" id="PTHR46156:SF1">
    <property type="entry name" value="ZINC FINGER CCCH DOMAIN-CONTAINING PROTEIN 3"/>
    <property type="match status" value="1"/>
</dbReference>
<feature type="region of interest" description="Disordered" evidence="1">
    <location>
        <begin position="246"/>
        <end position="294"/>
    </location>
</feature>
<dbReference type="Proteomes" id="UP000565785">
    <property type="component" value="Unassembled WGS sequence"/>
</dbReference>
<dbReference type="OrthoDB" id="3247158at2759"/>
<feature type="region of interest" description="Disordered" evidence="1">
    <location>
        <begin position="81"/>
        <end position="102"/>
    </location>
</feature>
<evidence type="ECO:0000256" key="1">
    <source>
        <dbReference type="SAM" id="MobiDB-lite"/>
    </source>
</evidence>
<feature type="region of interest" description="Disordered" evidence="1">
    <location>
        <begin position="183"/>
        <end position="211"/>
    </location>
</feature>
<feature type="non-terminal residue" evidence="2">
    <location>
        <position position="1"/>
    </location>
</feature>
<gene>
    <name evidence="2" type="primary">Zc3h3</name>
    <name evidence="2" type="ORF">RHICYA_R00809</name>
</gene>
<feature type="compositionally biased region" description="Basic residues" evidence="1">
    <location>
        <begin position="272"/>
        <end position="282"/>
    </location>
</feature>
<keyword evidence="3" id="KW-1185">Reference proteome</keyword>
<dbReference type="AlphaFoldDB" id="A0A7L1NMT5"/>
<accession>A0A7L1NMT5</accession>
<feature type="non-terminal residue" evidence="2">
    <location>
        <position position="366"/>
    </location>
</feature>
<dbReference type="GO" id="GO:0005634">
    <property type="term" value="C:nucleus"/>
    <property type="evidence" value="ECO:0007669"/>
    <property type="project" value="TreeGrafter"/>
</dbReference>
<dbReference type="EMBL" id="VXBP01007612">
    <property type="protein sequence ID" value="NXO00913.1"/>
    <property type="molecule type" value="Genomic_DNA"/>
</dbReference>
<name>A0A7L1NMT5_RHICY</name>
<dbReference type="PANTHER" id="PTHR46156">
    <property type="entry name" value="CCCH ZINGC FINGER"/>
    <property type="match status" value="1"/>
</dbReference>
<comment type="caution">
    <text evidence="2">The sequence shown here is derived from an EMBL/GenBank/DDBJ whole genome shotgun (WGS) entry which is preliminary data.</text>
</comment>
<reference evidence="2 3" key="1">
    <citation type="submission" date="2019-09" db="EMBL/GenBank/DDBJ databases">
        <title>Bird 10,000 Genomes (B10K) Project - Family phase.</title>
        <authorList>
            <person name="Zhang G."/>
        </authorList>
    </citation>
    <scope>NUCLEOTIDE SEQUENCE [LARGE SCALE GENOMIC DNA]</scope>
    <source>
        <strain evidence="2">B10K-DU-002-35</strain>
        <tissue evidence="2">Muscle</tissue>
    </source>
</reference>
<sequence length="366" mass="39484">SPSPSKGAVTLKLEPQEPPVLPDFSAVTQHLQQRKVELPTPGCQQVKGGASELKLLGKSQVDSRPSQPAVSAVGVTPARSRFNVTPKATGLPRAASTPISSKAPKFRKTNYTWVANPAKCSRPVKRWVSPRASESTKKVTGGAERAAKPSPRGDLGAKSKKSTLQTKAGVCASKYKWKASSLQASPSTSRSAFRWRCEDQKKPPVLSLSRTGTVPLPPSAAAIGLSGVKPFNASALSSYKVKSRTKIIKRKGNSGSPTEKKSSSSPTAPLKSHFHLRKKMSLRGKTSTPLKRSSPRGLVHITKHRLCRLQVSTKEGANVHFVRSSPANKVIKTRYRIIKKNVVPPALSSFSSPVPSWKMRRPVTSR</sequence>
<evidence type="ECO:0000313" key="2">
    <source>
        <dbReference type="EMBL" id="NXO00913.1"/>
    </source>
</evidence>
<proteinExistence type="predicted"/>
<protein>
    <submittedName>
        <fullName evidence="2">ZC3H3 protein</fullName>
    </submittedName>
</protein>
<feature type="region of interest" description="Disordered" evidence="1">
    <location>
        <begin position="122"/>
        <end position="163"/>
    </location>
</feature>